<proteinExistence type="inferred from homology"/>
<evidence type="ECO:0000313" key="2">
    <source>
        <dbReference type="EMBL" id="MBN7811198.1"/>
    </source>
</evidence>
<dbReference type="PANTHER" id="PTHR36842:SF1">
    <property type="entry name" value="PROTEIN TOLB"/>
    <property type="match status" value="1"/>
</dbReference>
<dbReference type="Pfam" id="PF07676">
    <property type="entry name" value="PD40"/>
    <property type="match status" value="3"/>
</dbReference>
<keyword evidence="3" id="KW-1185">Reference proteome</keyword>
<dbReference type="RefSeq" id="WP_206577980.1">
    <property type="nucleotide sequence ID" value="NZ_JAFKCT010000003.1"/>
</dbReference>
<comment type="caution">
    <text evidence="2">The sequence shown here is derived from an EMBL/GenBank/DDBJ whole genome shotgun (WGS) entry which is preliminary data.</text>
</comment>
<dbReference type="EMBL" id="JAFKCT010000003">
    <property type="protein sequence ID" value="MBN7811198.1"/>
    <property type="molecule type" value="Genomic_DNA"/>
</dbReference>
<gene>
    <name evidence="2" type="ORF">J0A68_09535</name>
</gene>
<dbReference type="Proteomes" id="UP000664317">
    <property type="component" value="Unassembled WGS sequence"/>
</dbReference>
<sequence>MNTRLLLLFLAFGFACSPRPYEIAYASYRDRNYDIFLATGDSTLALTTSTATEYNISWAPDGQKVYYTVYNQPNRQIHSYDFATKTETVVLGDSTVRSIADVSSDNQTLLLALAGEHPKGELYLYNLATKAKTRVSNNEWVESGAKLSPDGKQVVTSIQTSLPDSSSQAGNAEIFLISLTDQSVTQLTDIKGFNALPSFSPDGKKIAFHGCSGPNCDIYVMNADGSGLRNLTENTVDSRWPRWTPDGKWIAYTRTVDSNSDIYFISPTGTKSKPVITSPHRDEIAEIRPGRR</sequence>
<comment type="similarity">
    <text evidence="1">Belongs to the TolB family.</text>
</comment>
<dbReference type="InterPro" id="IPR011659">
    <property type="entry name" value="WD40"/>
</dbReference>
<organism evidence="2 3">
    <name type="scientific">Algoriphagus oliviformis</name>
    <dbReference type="NCBI Taxonomy" id="2811231"/>
    <lineage>
        <taxon>Bacteria</taxon>
        <taxon>Pseudomonadati</taxon>
        <taxon>Bacteroidota</taxon>
        <taxon>Cytophagia</taxon>
        <taxon>Cytophagales</taxon>
        <taxon>Cyclobacteriaceae</taxon>
        <taxon>Algoriphagus</taxon>
    </lineage>
</organism>
<reference evidence="2 3" key="1">
    <citation type="submission" date="2021-03" db="EMBL/GenBank/DDBJ databases">
        <title>novel species isolated from a fishpond in China.</title>
        <authorList>
            <person name="Lu H."/>
            <person name="Cai Z."/>
        </authorList>
    </citation>
    <scope>NUCLEOTIDE SEQUENCE [LARGE SCALE GENOMIC DNA]</scope>
    <source>
        <strain evidence="2 3">H41</strain>
    </source>
</reference>
<accession>A0ABS3C253</accession>
<dbReference type="PANTHER" id="PTHR36842">
    <property type="entry name" value="PROTEIN TOLB HOMOLOG"/>
    <property type="match status" value="1"/>
</dbReference>
<dbReference type="InterPro" id="IPR011042">
    <property type="entry name" value="6-blade_b-propeller_TolB-like"/>
</dbReference>
<evidence type="ECO:0000256" key="1">
    <source>
        <dbReference type="ARBA" id="ARBA00009820"/>
    </source>
</evidence>
<dbReference type="PROSITE" id="PS51257">
    <property type="entry name" value="PROKAR_LIPOPROTEIN"/>
    <property type="match status" value="1"/>
</dbReference>
<evidence type="ECO:0000313" key="3">
    <source>
        <dbReference type="Proteomes" id="UP000664317"/>
    </source>
</evidence>
<protein>
    <submittedName>
        <fullName evidence="2">PD40 domain-containing protein</fullName>
    </submittedName>
</protein>
<dbReference type="SUPFAM" id="SSF82171">
    <property type="entry name" value="DPP6 N-terminal domain-like"/>
    <property type="match status" value="1"/>
</dbReference>
<dbReference type="Gene3D" id="2.120.10.30">
    <property type="entry name" value="TolB, C-terminal domain"/>
    <property type="match status" value="2"/>
</dbReference>
<name>A0ABS3C253_9BACT</name>